<evidence type="ECO:0008006" key="3">
    <source>
        <dbReference type="Google" id="ProtNLM"/>
    </source>
</evidence>
<dbReference type="Proteomes" id="UP000184609">
    <property type="component" value="Unassembled WGS sequence"/>
</dbReference>
<dbReference type="EMBL" id="FRXN01000005">
    <property type="protein sequence ID" value="SHO64371.1"/>
    <property type="molecule type" value="Genomic_DNA"/>
</dbReference>
<accession>A0A1M7ZHJ8</accession>
<name>A0A1M7ZHJ8_9BACT</name>
<evidence type="ECO:0000313" key="1">
    <source>
        <dbReference type="EMBL" id="SHO64371.1"/>
    </source>
</evidence>
<organism evidence="1 2">
    <name type="scientific">Algoriphagus zhangzhouensis</name>
    <dbReference type="NCBI Taxonomy" id="1073327"/>
    <lineage>
        <taxon>Bacteria</taxon>
        <taxon>Pseudomonadati</taxon>
        <taxon>Bacteroidota</taxon>
        <taxon>Cytophagia</taxon>
        <taxon>Cytophagales</taxon>
        <taxon>Cyclobacteriaceae</taxon>
        <taxon>Algoriphagus</taxon>
    </lineage>
</organism>
<reference evidence="2" key="1">
    <citation type="submission" date="2016-12" db="EMBL/GenBank/DDBJ databases">
        <authorList>
            <person name="Varghese N."/>
            <person name="Submissions S."/>
        </authorList>
    </citation>
    <scope>NUCLEOTIDE SEQUENCE [LARGE SCALE GENOMIC DNA]</scope>
    <source>
        <strain evidence="2">DSM 25035</strain>
    </source>
</reference>
<evidence type="ECO:0000313" key="2">
    <source>
        <dbReference type="Proteomes" id="UP000184609"/>
    </source>
</evidence>
<gene>
    <name evidence="1" type="ORF">SAMN04488108_3407</name>
</gene>
<dbReference type="STRING" id="1073327.SAMN04488108_3407"/>
<protein>
    <recommendedName>
        <fullName evidence="3">Outer membrane protein beta-barrel domain-containing protein</fullName>
    </recommendedName>
</protein>
<dbReference type="AlphaFoldDB" id="A0A1M7ZHJ8"/>
<keyword evidence="2" id="KW-1185">Reference proteome</keyword>
<sequence length="201" mass="23556">MAIGGYGQRLENRLPKSIIVKIRLYFFILFISVCNFSFAQEEAEENEKEHIPKIRAAIMMANSHVPHAVEGEKTVAIIPTWGADIDYFFHPRWSVAFQTDIKLQTFEVEDGETLLERSFPFSTALVMHYHALKHWSFFAGPGYEFEKTENLTFFRLGTEYSFEITENFEIALNLAYENKKEIYNAWTFGIAFNKKIWEKRD</sequence>
<proteinExistence type="predicted"/>